<evidence type="ECO:0000256" key="5">
    <source>
        <dbReference type="ARBA" id="ARBA00022679"/>
    </source>
</evidence>
<dbReference type="OMA" id="LPNFWEC"/>
<dbReference type="UniPathway" id="UPA00948"/>
<evidence type="ECO:0000256" key="13">
    <source>
        <dbReference type="SAM" id="MobiDB-lite"/>
    </source>
</evidence>
<evidence type="ECO:0007829" key="17">
    <source>
        <dbReference type="PeptideAtlas" id="Q09643"/>
    </source>
</evidence>
<dbReference type="EC" id="2.7.8.29" evidence="12"/>
<evidence type="ECO:0000256" key="1">
    <source>
        <dbReference type="ARBA" id="ARBA00004477"/>
    </source>
</evidence>
<evidence type="ECO:0000313" key="15">
    <source>
        <dbReference type="Proteomes" id="UP000001940"/>
    </source>
</evidence>
<gene>
    <name evidence="14 16" type="primary">pssy-1</name>
    <name evidence="14" type="ORF">CELE_ZC506.3</name>
    <name evidence="16" type="ORF">ZC506.3</name>
</gene>
<dbReference type="PANTHER" id="PTHR15362">
    <property type="entry name" value="PHOSPHATIDYLINOSITOL SYNTHASE"/>
    <property type="match status" value="1"/>
</dbReference>
<dbReference type="eggNOG" id="KOG2735">
    <property type="taxonomic scope" value="Eukaryota"/>
</dbReference>
<evidence type="ECO:0000313" key="14">
    <source>
        <dbReference type="EMBL" id="CAA87373.1"/>
    </source>
</evidence>
<evidence type="ECO:0000256" key="6">
    <source>
        <dbReference type="ARBA" id="ARBA00022692"/>
    </source>
</evidence>
<feature type="transmembrane region" description="Helical" evidence="12">
    <location>
        <begin position="93"/>
        <end position="111"/>
    </location>
</feature>
<evidence type="ECO:0000256" key="2">
    <source>
        <dbReference type="ARBA" id="ARBA00004916"/>
    </source>
</evidence>
<dbReference type="PaxDb" id="6239-ZC506.3.3"/>
<dbReference type="KEGG" id="cel:CELE_ZC506.3"/>
<dbReference type="Pfam" id="PF03034">
    <property type="entry name" value="PSS"/>
    <property type="match status" value="1"/>
</dbReference>
<evidence type="ECO:0000256" key="11">
    <source>
        <dbReference type="ARBA" id="ARBA00023264"/>
    </source>
</evidence>
<feature type="compositionally biased region" description="Basic and acidic residues" evidence="13">
    <location>
        <begin position="27"/>
        <end position="37"/>
    </location>
</feature>
<name>Q09643_CAEEL</name>
<evidence type="ECO:0000256" key="9">
    <source>
        <dbReference type="ARBA" id="ARBA00023098"/>
    </source>
</evidence>
<dbReference type="Bgee" id="WBGene00013920">
    <property type="expression patterns" value="Expressed in pharyngeal muscle cell (C elegans) and 3 other cell types or tissues"/>
</dbReference>
<feature type="transmembrane region" description="Helical" evidence="12">
    <location>
        <begin position="340"/>
        <end position="359"/>
    </location>
</feature>
<dbReference type="GO" id="GO:0006659">
    <property type="term" value="P:phosphatidylserine biosynthetic process"/>
    <property type="evidence" value="ECO:0007669"/>
    <property type="project" value="UniProtKB-UniRule"/>
</dbReference>
<keyword evidence="17" id="KW-1267">Proteomics identification</keyword>
<keyword evidence="6 12" id="KW-0812">Transmembrane</keyword>
<keyword evidence="5 12" id="KW-0808">Transferase</keyword>
<proteinExistence type="evidence at protein level"/>
<evidence type="ECO:0000256" key="10">
    <source>
        <dbReference type="ARBA" id="ARBA00023136"/>
    </source>
</evidence>
<dbReference type="AlphaFoldDB" id="Q09643"/>
<dbReference type="SMR" id="Q09643"/>
<dbReference type="AGR" id="WB:WBGene00013920"/>
<keyword evidence="8 12" id="KW-1133">Transmembrane helix</keyword>
<accession>Q09643</accession>
<protein>
    <recommendedName>
        <fullName evidence="12">Phosphatidylserine synthase</fullName>
        <ecNumber evidence="12">2.7.8.29</ecNumber>
    </recommendedName>
    <alternativeName>
        <fullName evidence="12">Serine-exchange enzyme</fullName>
    </alternativeName>
</protein>
<keyword evidence="10 12" id="KW-0472">Membrane</keyword>
<dbReference type="FunCoup" id="Q09643">
    <property type="interactions" value="1712"/>
</dbReference>
<evidence type="ECO:0000256" key="4">
    <source>
        <dbReference type="ARBA" id="ARBA00008671"/>
    </source>
</evidence>
<comment type="pathway">
    <text evidence="2 12">Phospholipid metabolism; phosphatidylserine biosynthesis.</text>
</comment>
<dbReference type="GO" id="GO:0005789">
    <property type="term" value="C:endoplasmic reticulum membrane"/>
    <property type="evidence" value="ECO:0007669"/>
    <property type="project" value="UniProtKB-SubCell"/>
</dbReference>
<comment type="subcellular location">
    <subcellularLocation>
        <location evidence="1 12">Endoplasmic reticulum membrane</location>
        <topology evidence="1 12">Multi-pass membrane protein</topology>
    </subcellularLocation>
</comment>
<feature type="transmembrane region" description="Helical" evidence="12">
    <location>
        <begin position="371"/>
        <end position="394"/>
    </location>
</feature>
<feature type="transmembrane region" description="Helical" evidence="12">
    <location>
        <begin position="153"/>
        <end position="173"/>
    </location>
</feature>
<keyword evidence="7 12" id="KW-0256">Endoplasmic reticulum</keyword>
<feature type="transmembrane region" description="Helical" evidence="12">
    <location>
        <begin position="406"/>
        <end position="425"/>
    </location>
</feature>
<dbReference type="PANTHER" id="PTHR15362:SF39">
    <property type="entry name" value="PHOSPHATIDYLSERINE SYNTHASE"/>
    <property type="match status" value="1"/>
</dbReference>
<dbReference type="CTD" id="181211"/>
<dbReference type="RefSeq" id="NP_509673.1">
    <property type="nucleotide sequence ID" value="NM_077272.7"/>
</dbReference>
<dbReference type="InParanoid" id="Q09643"/>
<dbReference type="UCSC" id="ZC506.3.1">
    <property type="organism name" value="c. elegans"/>
</dbReference>
<dbReference type="PhylomeDB" id="Q09643"/>
<dbReference type="WormBase" id="ZC506.3">
    <property type="protein sequence ID" value="CE01681"/>
    <property type="gene ID" value="WBGene00013920"/>
    <property type="gene designation" value="pssy-1"/>
</dbReference>
<feature type="transmembrane region" description="Helical" evidence="12">
    <location>
        <begin position="240"/>
        <end position="260"/>
    </location>
</feature>
<organism evidence="14 15">
    <name type="scientific">Caenorhabditis elegans</name>
    <dbReference type="NCBI Taxonomy" id="6239"/>
    <lineage>
        <taxon>Eukaryota</taxon>
        <taxon>Metazoa</taxon>
        <taxon>Ecdysozoa</taxon>
        <taxon>Nematoda</taxon>
        <taxon>Chromadorea</taxon>
        <taxon>Rhabditida</taxon>
        <taxon>Rhabditina</taxon>
        <taxon>Rhabditomorpha</taxon>
        <taxon>Rhabditoidea</taxon>
        <taxon>Rhabditidae</taxon>
        <taxon>Peloderinae</taxon>
        <taxon>Caenorhabditis</taxon>
    </lineage>
</organism>
<reference evidence="14 15" key="1">
    <citation type="journal article" date="1998" name="Science">
        <title>Genome sequence of the nematode C. elegans: a platform for investigating biology.</title>
        <authorList>
            <consortium name="The C. elegans sequencing consortium"/>
            <person name="Sulson J.E."/>
            <person name="Waterston R."/>
        </authorList>
    </citation>
    <scope>NUCLEOTIDE SEQUENCE [LARGE SCALE GENOMIC DNA]</scope>
    <source>
        <strain evidence="14 15">Bristol N2</strain>
    </source>
</reference>
<evidence type="ECO:0000256" key="3">
    <source>
        <dbReference type="ARBA" id="ARBA00005189"/>
    </source>
</evidence>
<feature type="transmembrane region" description="Helical" evidence="12">
    <location>
        <begin position="266"/>
        <end position="286"/>
    </location>
</feature>
<keyword evidence="12" id="KW-0444">Lipid biosynthesis</keyword>
<comment type="function">
    <text evidence="12">Catalyzes a base-exchange reaction in which the polar head group of phosphatidylethanolamine (PE) is replaced by L-serine.</text>
</comment>
<dbReference type="PIR" id="T27627">
    <property type="entry name" value="T27627"/>
</dbReference>
<evidence type="ECO:0000256" key="12">
    <source>
        <dbReference type="RuleBase" id="RU368094"/>
    </source>
</evidence>
<dbReference type="EMBL" id="BX284606">
    <property type="protein sequence ID" value="CAA87373.1"/>
    <property type="molecule type" value="Genomic_DNA"/>
</dbReference>
<keyword evidence="9 12" id="KW-0443">Lipid metabolism</keyword>
<dbReference type="HOGENOM" id="CLU_037661_3_0_1"/>
<feature type="region of interest" description="Disordered" evidence="13">
    <location>
        <begin position="1"/>
        <end position="63"/>
    </location>
</feature>
<dbReference type="GeneID" id="181211"/>
<feature type="transmembrane region" description="Helical" evidence="12">
    <location>
        <begin position="437"/>
        <end position="458"/>
    </location>
</feature>
<evidence type="ECO:0000256" key="8">
    <source>
        <dbReference type="ARBA" id="ARBA00022989"/>
    </source>
</evidence>
<dbReference type="GO" id="GO:0106245">
    <property type="term" value="F:L-serine-phosphatidylethanolamine phosphatidyltransferase activity"/>
    <property type="evidence" value="ECO:0007669"/>
    <property type="project" value="UniProtKB-UniRule"/>
</dbReference>
<evidence type="ECO:0000313" key="16">
    <source>
        <dbReference type="WormBase" id="ZC506.3"/>
    </source>
</evidence>
<comment type="catalytic activity">
    <reaction evidence="12">
        <text>a 1,2-diacyl-sn-glycero-3-phosphoethanolamine + L-serine = a 1,2-diacyl-sn-glycero-3-phospho-L-serine + ethanolamine</text>
        <dbReference type="Rhea" id="RHEA:27606"/>
        <dbReference type="ChEBI" id="CHEBI:33384"/>
        <dbReference type="ChEBI" id="CHEBI:57262"/>
        <dbReference type="ChEBI" id="CHEBI:57603"/>
        <dbReference type="ChEBI" id="CHEBI:64612"/>
        <dbReference type="EC" id="2.7.8.29"/>
    </reaction>
</comment>
<dbReference type="Proteomes" id="UP000001940">
    <property type="component" value="Chromosome X"/>
</dbReference>
<keyword evidence="11 12" id="KW-1208">Phospholipid metabolism</keyword>
<sequence length="507" mass="58742">MADDVLGTPDNMTPRKRKNRSNNEQPEEMHLLDDRVGDAAATTEAEADSDDESEKRVRRNKSRRQLESTHFQMVNERVVEDITVDFLYKPHTLTILGLLVVFISYKAFTGFTEEANATDRNVYDGLLGTLALFLVVSALAFPNGPFIRPHPVFWRIVFGVSVVYLMLLQFTLFQTYTDIKTVLTWLDPKGLGNEDLVEKEYAINCSDVSLERLWSHMDIFAVGHFTGWAMKALLIRHGVLCWYISIAWELTEIVFTQLLPNFAECWWDAIILDVLICNGLGIFAGLQICKWLSMRNFHWESIKHIKTNRGRFKRMVMQFTPESWNDFDWGSFTVTIKRTMSVYVFVLIWLLTELNTFFMKHVFSVDTKHPVVFWRLILIAFISAPSIRQFYLYATDPLIKRLGMQCWVYLAVCALEAAICVKFGIHMFPRVAITPIVIWILFLIVGTFFSVWFSVWWAKRSSATTEIEIDGENCDIYLDSSHENLGAIHDDVRRRRRDLGFSESDLN</sequence>
<evidence type="ECO:0000256" key="7">
    <source>
        <dbReference type="ARBA" id="ARBA00022824"/>
    </source>
</evidence>
<keyword evidence="12" id="KW-0594">Phospholipid biosynthesis</keyword>
<dbReference type="OrthoDB" id="10265393at2759"/>
<dbReference type="Reactome" id="R-CEL-1483101">
    <property type="pathway name" value="Synthesis of PS"/>
</dbReference>
<comment type="similarity">
    <text evidence="4 12">Belongs to the phosphatidyl serine synthase family.</text>
</comment>
<keyword evidence="15" id="KW-1185">Reference proteome</keyword>
<dbReference type="PeptideAtlas" id="Q09643"/>
<dbReference type="InterPro" id="IPR004277">
    <property type="entry name" value="PSS"/>
</dbReference>
<dbReference type="STRING" id="6239.ZC506.3.3"/>
<comment type="pathway">
    <text evidence="3">Lipid metabolism.</text>
</comment>
<feature type="transmembrane region" description="Helical" evidence="12">
    <location>
        <begin position="123"/>
        <end position="141"/>
    </location>
</feature>